<dbReference type="Proteomes" id="UP000008672">
    <property type="component" value="Unassembled WGS sequence"/>
</dbReference>
<proteinExistence type="inferred from homology"/>
<dbReference type="AlphaFoldDB" id="H2ZXS4"/>
<reference evidence="8" key="2">
    <citation type="submission" date="2025-08" db="UniProtKB">
        <authorList>
            <consortium name="Ensembl"/>
        </authorList>
    </citation>
    <scope>IDENTIFICATION</scope>
</reference>
<protein>
    <recommendedName>
        <fullName evidence="10">Shiftless antiviral inhibitor of ribosomal frameshifting</fullName>
    </recommendedName>
</protein>
<feature type="region of interest" description="Disordered" evidence="7">
    <location>
        <begin position="186"/>
        <end position="226"/>
    </location>
</feature>
<organism evidence="8 9">
    <name type="scientific">Latimeria chalumnae</name>
    <name type="common">Coelacanth</name>
    <dbReference type="NCBI Taxonomy" id="7897"/>
    <lineage>
        <taxon>Eukaryota</taxon>
        <taxon>Metazoa</taxon>
        <taxon>Chordata</taxon>
        <taxon>Craniata</taxon>
        <taxon>Vertebrata</taxon>
        <taxon>Euteleostomi</taxon>
        <taxon>Coelacanthiformes</taxon>
        <taxon>Coelacanthidae</taxon>
        <taxon>Latimeria</taxon>
    </lineage>
</organism>
<evidence type="ECO:0000313" key="8">
    <source>
        <dbReference type="Ensembl" id="ENSLACP00000002195.1"/>
    </source>
</evidence>
<keyword evidence="4" id="KW-0963">Cytoplasm</keyword>
<comment type="subcellular location">
    <subcellularLocation>
        <location evidence="2">Cytoplasm</location>
        <location evidence="2">P-body</location>
    </subcellularLocation>
    <subcellularLocation>
        <location evidence="1">Nucleus</location>
    </subcellularLocation>
</comment>
<dbReference type="GO" id="GO:0045087">
    <property type="term" value="P:innate immune response"/>
    <property type="evidence" value="ECO:0007669"/>
    <property type="project" value="TreeGrafter"/>
</dbReference>
<dbReference type="GO" id="GO:0000932">
    <property type="term" value="C:P-body"/>
    <property type="evidence" value="ECO:0007669"/>
    <property type="project" value="UniProtKB-SubCell"/>
</dbReference>
<sequence length="226" mass="25945">QTDENEIGEDADIQAIAEGLRSLPLTRENLKMLDDASRNQIPSVLRQFSCKECGSRSWWRRVPERKQVSRCRWCKTSYDPIPYDRMWGYALYNCPNCNKTFKAYGQMSLASPCFNCRALVTPTEIIPPKQREPRQYRTPEHSCFAEDCYNRREPYVVGTYCVHPMTRRVRGLHITLYHSKEHEGASSTVPTCVSQGDLPDDEDDIIQEDLERIGEEGEGSENGASV</sequence>
<evidence type="ECO:0000256" key="1">
    <source>
        <dbReference type="ARBA" id="ARBA00004123"/>
    </source>
</evidence>
<dbReference type="PANTHER" id="PTHR16135">
    <property type="entry name" value="REPRESSOR OF YIELD OF DENV PROTEIN"/>
    <property type="match status" value="1"/>
</dbReference>
<dbReference type="Bgee" id="ENSLACG00000001961">
    <property type="expression patterns" value="Expressed in pectoral fin and 5 other cell types or tissues"/>
</dbReference>
<dbReference type="GO" id="GO:0005634">
    <property type="term" value="C:nucleus"/>
    <property type="evidence" value="ECO:0007669"/>
    <property type="project" value="UniProtKB-SubCell"/>
</dbReference>
<dbReference type="InterPro" id="IPR026795">
    <property type="entry name" value="SHFL"/>
</dbReference>
<dbReference type="GO" id="GO:0043022">
    <property type="term" value="F:ribosome binding"/>
    <property type="evidence" value="ECO:0007669"/>
    <property type="project" value="TreeGrafter"/>
</dbReference>
<dbReference type="eggNOG" id="ENOG502QVND">
    <property type="taxonomic scope" value="Eukaryota"/>
</dbReference>
<name>H2ZXS4_LATCH</name>
<keyword evidence="5" id="KW-0694">RNA-binding</keyword>
<accession>H2ZXS4</accession>
<dbReference type="GeneTree" id="ENSGT00390000005065"/>
<evidence type="ECO:0000256" key="6">
    <source>
        <dbReference type="ARBA" id="ARBA00023242"/>
    </source>
</evidence>
<dbReference type="Pfam" id="PF15135">
    <property type="entry name" value="UPF0515"/>
    <property type="match status" value="1"/>
</dbReference>
<dbReference type="EMBL" id="AFYH01255229">
    <property type="status" value="NOT_ANNOTATED_CDS"/>
    <property type="molecule type" value="Genomic_DNA"/>
</dbReference>
<feature type="compositionally biased region" description="Acidic residues" evidence="7">
    <location>
        <begin position="198"/>
        <end position="208"/>
    </location>
</feature>
<dbReference type="HOGENOM" id="CLU_087318_0_0_1"/>
<keyword evidence="6" id="KW-0539">Nucleus</keyword>
<evidence type="ECO:0000256" key="7">
    <source>
        <dbReference type="SAM" id="MobiDB-lite"/>
    </source>
</evidence>
<reference evidence="9" key="1">
    <citation type="submission" date="2011-08" db="EMBL/GenBank/DDBJ databases">
        <title>The draft genome of Latimeria chalumnae.</title>
        <authorList>
            <person name="Di Palma F."/>
            <person name="Alfoldi J."/>
            <person name="Johnson J."/>
            <person name="Berlin A."/>
            <person name="Gnerre S."/>
            <person name="Jaffe D."/>
            <person name="MacCallum I."/>
            <person name="Young S."/>
            <person name="Walker B.J."/>
            <person name="Lander E."/>
            <person name="Lindblad-Toh K."/>
        </authorList>
    </citation>
    <scope>NUCLEOTIDE SEQUENCE [LARGE SCALE GENOMIC DNA]</scope>
    <source>
        <strain evidence="9">Wild caught</strain>
    </source>
</reference>
<reference evidence="8" key="3">
    <citation type="submission" date="2025-09" db="UniProtKB">
        <authorList>
            <consortium name="Ensembl"/>
        </authorList>
    </citation>
    <scope>IDENTIFICATION</scope>
</reference>
<dbReference type="GO" id="GO:0075523">
    <property type="term" value="P:viral translational frameshifting"/>
    <property type="evidence" value="ECO:0007669"/>
    <property type="project" value="TreeGrafter"/>
</dbReference>
<evidence type="ECO:0000313" key="9">
    <source>
        <dbReference type="Proteomes" id="UP000008672"/>
    </source>
</evidence>
<gene>
    <name evidence="8" type="primary">LOC102367394</name>
</gene>
<comment type="similarity">
    <text evidence="3">Belongs to the SHFL family.</text>
</comment>
<dbReference type="OMA" id="ARNNEIP"/>
<dbReference type="Ensembl" id="ENSLACT00000002212.1">
    <property type="protein sequence ID" value="ENSLACP00000002195.1"/>
    <property type="gene ID" value="ENSLACG00000001961.1"/>
</dbReference>
<dbReference type="InParanoid" id="H2ZXS4"/>
<evidence type="ECO:0000256" key="4">
    <source>
        <dbReference type="ARBA" id="ARBA00022490"/>
    </source>
</evidence>
<evidence type="ECO:0000256" key="5">
    <source>
        <dbReference type="ARBA" id="ARBA00022884"/>
    </source>
</evidence>
<dbReference type="GO" id="GO:1990825">
    <property type="term" value="F:sequence-specific mRNA binding"/>
    <property type="evidence" value="ECO:0007669"/>
    <property type="project" value="TreeGrafter"/>
</dbReference>
<evidence type="ECO:0000256" key="2">
    <source>
        <dbReference type="ARBA" id="ARBA00004201"/>
    </source>
</evidence>
<dbReference type="PANTHER" id="PTHR16135:SF2">
    <property type="entry name" value="SHIFTLESS ANTIVIRAL INHIBITOR OF RIBOSOMAL FRAMESHIFTING PROTEIN"/>
    <property type="match status" value="1"/>
</dbReference>
<evidence type="ECO:0000256" key="3">
    <source>
        <dbReference type="ARBA" id="ARBA00005469"/>
    </source>
</evidence>
<evidence type="ECO:0008006" key="10">
    <source>
        <dbReference type="Google" id="ProtNLM"/>
    </source>
</evidence>
<keyword evidence="9" id="KW-1185">Reference proteome</keyword>